<comment type="subcellular location">
    <subcellularLocation>
        <location evidence="1">Membrane</location>
        <topology evidence="1">Single-pass membrane protein</topology>
    </subcellularLocation>
</comment>
<evidence type="ECO:0000256" key="1">
    <source>
        <dbReference type="ARBA" id="ARBA00004167"/>
    </source>
</evidence>
<keyword evidence="2" id="KW-0430">Lectin</keyword>
<evidence type="ECO:0000259" key="4">
    <source>
        <dbReference type="PROSITE" id="PS50041"/>
    </source>
</evidence>
<keyword evidence="3" id="KW-0472">Membrane</keyword>
<name>A0A8C3BNI7_CAIMO</name>
<dbReference type="GO" id="GO:0005886">
    <property type="term" value="C:plasma membrane"/>
    <property type="evidence" value="ECO:0007669"/>
    <property type="project" value="TreeGrafter"/>
</dbReference>
<reference evidence="5" key="1">
    <citation type="submission" date="2025-08" db="UniProtKB">
        <authorList>
            <consortium name="Ensembl"/>
        </authorList>
    </citation>
    <scope>IDENTIFICATION</scope>
</reference>
<dbReference type="PROSITE" id="PS50041">
    <property type="entry name" value="C_TYPE_LECTIN_2"/>
    <property type="match status" value="1"/>
</dbReference>
<dbReference type="InterPro" id="IPR033992">
    <property type="entry name" value="NKR-like_CTLD"/>
</dbReference>
<dbReference type="AlphaFoldDB" id="A0A8C3BNI7"/>
<dbReference type="Proteomes" id="UP000694556">
    <property type="component" value="Unassembled WGS sequence"/>
</dbReference>
<evidence type="ECO:0000256" key="2">
    <source>
        <dbReference type="ARBA" id="ARBA00022734"/>
    </source>
</evidence>
<dbReference type="CDD" id="cd03593">
    <property type="entry name" value="CLECT_NK_receptors_like"/>
    <property type="match status" value="1"/>
</dbReference>
<evidence type="ECO:0000313" key="5">
    <source>
        <dbReference type="Ensembl" id="ENSCMMP00000007781.1"/>
    </source>
</evidence>
<keyword evidence="3" id="KW-0812">Transmembrane</keyword>
<keyword evidence="3" id="KW-1133">Transmembrane helix</keyword>
<sequence>MAGEIIYADLRQPGGGSSPAERCHTPAVCPRWHGVLLKLSGVGYLVLLVLVAVLSVQVFQKAPTSPNAPQNKSEAGGRTEECVIPSLLRYFCHWNGSTGHGGCKLCPQSWQLFGDQCYQVPKSSGTWMEGKKDCESRGSHLAVLRNTTDMDHLSEIIRQDKLTVWIGLNASNNVWKWVDNSSFDATMFSSLGSVENGCVTLKDQKLEVHGCESDHKWVCQTEPFHLLSKTAGDGDLYGAHPEKPILHDACC</sequence>
<dbReference type="InterPro" id="IPR001304">
    <property type="entry name" value="C-type_lectin-like"/>
</dbReference>
<protein>
    <recommendedName>
        <fullName evidence="4">C-type lectin domain-containing protein</fullName>
    </recommendedName>
</protein>
<dbReference type="GO" id="GO:0030246">
    <property type="term" value="F:carbohydrate binding"/>
    <property type="evidence" value="ECO:0007669"/>
    <property type="project" value="UniProtKB-KW"/>
</dbReference>
<dbReference type="InterPro" id="IPR016186">
    <property type="entry name" value="C-type_lectin-like/link_sf"/>
</dbReference>
<keyword evidence="6" id="KW-1185">Reference proteome</keyword>
<dbReference type="PANTHER" id="PTHR46746">
    <property type="entry name" value="KILLER CELL LECTIN-LIKE RECEPTOR SUBFAMILY F MEMBER 2"/>
    <property type="match status" value="1"/>
</dbReference>
<feature type="domain" description="C-type lectin" evidence="4">
    <location>
        <begin position="113"/>
        <end position="220"/>
    </location>
</feature>
<feature type="transmembrane region" description="Helical" evidence="3">
    <location>
        <begin position="41"/>
        <end position="59"/>
    </location>
</feature>
<dbReference type="PANTHER" id="PTHR46746:SF3">
    <property type="entry name" value="C-TYPE LECTIN DOMAIN-CONTAINING PROTEIN-RELATED"/>
    <property type="match status" value="1"/>
</dbReference>
<organism evidence="5 6">
    <name type="scientific">Cairina moschata</name>
    <name type="common">Muscovy duck</name>
    <dbReference type="NCBI Taxonomy" id="8855"/>
    <lineage>
        <taxon>Eukaryota</taxon>
        <taxon>Metazoa</taxon>
        <taxon>Chordata</taxon>
        <taxon>Craniata</taxon>
        <taxon>Vertebrata</taxon>
        <taxon>Euteleostomi</taxon>
        <taxon>Archelosauria</taxon>
        <taxon>Archosauria</taxon>
        <taxon>Dinosauria</taxon>
        <taxon>Saurischia</taxon>
        <taxon>Theropoda</taxon>
        <taxon>Coelurosauria</taxon>
        <taxon>Aves</taxon>
        <taxon>Neognathae</taxon>
        <taxon>Galloanserae</taxon>
        <taxon>Anseriformes</taxon>
        <taxon>Anatidae</taxon>
        <taxon>Anatinae</taxon>
        <taxon>Cairina</taxon>
    </lineage>
</organism>
<dbReference type="Pfam" id="PF00059">
    <property type="entry name" value="Lectin_C"/>
    <property type="match status" value="1"/>
</dbReference>
<evidence type="ECO:0000256" key="3">
    <source>
        <dbReference type="SAM" id="Phobius"/>
    </source>
</evidence>
<proteinExistence type="predicted"/>
<dbReference type="Gene3D" id="3.10.100.10">
    <property type="entry name" value="Mannose-Binding Protein A, subunit A"/>
    <property type="match status" value="1"/>
</dbReference>
<dbReference type="InterPro" id="IPR016187">
    <property type="entry name" value="CTDL_fold"/>
</dbReference>
<dbReference type="SUPFAM" id="SSF56436">
    <property type="entry name" value="C-type lectin-like"/>
    <property type="match status" value="1"/>
</dbReference>
<dbReference type="Ensembl" id="ENSCMMT00000008576.1">
    <property type="protein sequence ID" value="ENSCMMP00000007781.1"/>
    <property type="gene ID" value="ENSCMMG00000004930.1"/>
</dbReference>
<dbReference type="SMART" id="SM00034">
    <property type="entry name" value="CLECT"/>
    <property type="match status" value="1"/>
</dbReference>
<accession>A0A8C3BNI7</accession>
<dbReference type="InterPro" id="IPR051379">
    <property type="entry name" value="C-type_Lectin_Receptor_IMM"/>
</dbReference>
<evidence type="ECO:0000313" key="6">
    <source>
        <dbReference type="Proteomes" id="UP000694556"/>
    </source>
</evidence>
<reference evidence="5" key="2">
    <citation type="submission" date="2025-09" db="UniProtKB">
        <authorList>
            <consortium name="Ensembl"/>
        </authorList>
    </citation>
    <scope>IDENTIFICATION</scope>
</reference>